<evidence type="ECO:0008006" key="3">
    <source>
        <dbReference type="Google" id="ProtNLM"/>
    </source>
</evidence>
<dbReference type="Proteomes" id="UP001352263">
    <property type="component" value="Unassembled WGS sequence"/>
</dbReference>
<proteinExistence type="predicted"/>
<gene>
    <name evidence="1" type="ORF">RY831_22425</name>
</gene>
<reference evidence="1 2" key="1">
    <citation type="submission" date="2023-10" db="EMBL/GenBank/DDBJ databases">
        <title>Noviherbaspirillum sp. CPCC 100848 genome assembly.</title>
        <authorList>
            <person name="Li X.Y."/>
            <person name="Fang X.M."/>
        </authorList>
    </citation>
    <scope>NUCLEOTIDE SEQUENCE [LARGE SCALE GENOMIC DNA]</scope>
    <source>
        <strain evidence="1 2">CPCC 100848</strain>
    </source>
</reference>
<protein>
    <recommendedName>
        <fullName evidence="3">Glycine-rich domain-containing protein-like</fullName>
    </recommendedName>
</protein>
<evidence type="ECO:0000313" key="1">
    <source>
        <dbReference type="EMBL" id="MEC4721929.1"/>
    </source>
</evidence>
<accession>A0ABU6JE51</accession>
<name>A0ABU6JE51_9BURK</name>
<sequence>MHQQAASGSKHKTAGQMTEAVFALDLDPIKFKLMDTKEGHGWTREEADRHELEYRRFLALVAKYPEEAITPDSNVDKFWHGHILDTMKYAQDCEQVFGYFLHHFPYFGMRGDEDAANLAQAAAKTRSLYQQEFGHLDAGIDAGEGSYCARAVLRENATDAVPEGSVAYCARIATPRASDASYCARVAQPAAGASDSAYCARVAAPQASYCARAVMPDTAYCARAAAPAMSEVSYCARASAPAGTGADAYCAAAKPAAEPAYLAKVLGKGRPTLDSAVNS</sequence>
<dbReference type="RefSeq" id="WP_326508609.1">
    <property type="nucleotide sequence ID" value="NZ_JAWIIV010000023.1"/>
</dbReference>
<comment type="caution">
    <text evidence="1">The sequence shown here is derived from an EMBL/GenBank/DDBJ whole genome shotgun (WGS) entry which is preliminary data.</text>
</comment>
<keyword evidence="2" id="KW-1185">Reference proteome</keyword>
<evidence type="ECO:0000313" key="2">
    <source>
        <dbReference type="Proteomes" id="UP001352263"/>
    </source>
</evidence>
<organism evidence="1 2">
    <name type="scientific">Noviherbaspirillum album</name>
    <dbReference type="NCBI Taxonomy" id="3080276"/>
    <lineage>
        <taxon>Bacteria</taxon>
        <taxon>Pseudomonadati</taxon>
        <taxon>Pseudomonadota</taxon>
        <taxon>Betaproteobacteria</taxon>
        <taxon>Burkholderiales</taxon>
        <taxon>Oxalobacteraceae</taxon>
        <taxon>Noviherbaspirillum</taxon>
    </lineage>
</organism>
<dbReference type="EMBL" id="JAWIIV010000023">
    <property type="protein sequence ID" value="MEC4721929.1"/>
    <property type="molecule type" value="Genomic_DNA"/>
</dbReference>